<evidence type="ECO:0000313" key="1">
    <source>
        <dbReference type="EMBL" id="MEL0609104.1"/>
    </source>
</evidence>
<organism evidence="1 2">
    <name type="scientific">Vibrio echinoideorum</name>
    <dbReference type="NCBI Taxonomy" id="2100116"/>
    <lineage>
        <taxon>Bacteria</taxon>
        <taxon>Pseudomonadati</taxon>
        <taxon>Pseudomonadota</taxon>
        <taxon>Gammaproteobacteria</taxon>
        <taxon>Vibrionales</taxon>
        <taxon>Vibrionaceae</taxon>
        <taxon>Vibrio</taxon>
    </lineage>
</organism>
<gene>
    <name evidence="1" type="ORF">V8Z71_12345</name>
</gene>
<keyword evidence="2" id="KW-1185">Reference proteome</keyword>
<proteinExistence type="predicted"/>
<dbReference type="EMBL" id="JBANDX010000008">
    <property type="protein sequence ID" value="MEL0609104.1"/>
    <property type="molecule type" value="Genomic_DNA"/>
</dbReference>
<accession>A0ABU9FUG2</accession>
<dbReference type="RefSeq" id="WP_241762897.1">
    <property type="nucleotide sequence ID" value="NZ_JBANDX010000008.1"/>
</dbReference>
<evidence type="ECO:0000313" key="2">
    <source>
        <dbReference type="Proteomes" id="UP001377160"/>
    </source>
</evidence>
<name>A0ABU9FUG2_9VIBR</name>
<reference evidence="1 2" key="1">
    <citation type="submission" date="2024-02" db="EMBL/GenBank/DDBJ databases">
        <title>Bacteria isolated from the canopy kelp, Nereocystis luetkeana.</title>
        <authorList>
            <person name="Pfister C.A."/>
            <person name="Younker I.T."/>
            <person name="Light S.H."/>
        </authorList>
    </citation>
    <scope>NUCLEOTIDE SEQUENCE [LARGE SCALE GENOMIC DNA]</scope>
    <source>
        <strain evidence="1 2">TI.1.15</strain>
    </source>
</reference>
<dbReference type="Proteomes" id="UP001377160">
    <property type="component" value="Unassembled WGS sequence"/>
</dbReference>
<comment type="caution">
    <text evidence="1">The sequence shown here is derived from an EMBL/GenBank/DDBJ whole genome shotgun (WGS) entry which is preliminary data.</text>
</comment>
<evidence type="ECO:0008006" key="3">
    <source>
        <dbReference type="Google" id="ProtNLM"/>
    </source>
</evidence>
<protein>
    <recommendedName>
        <fullName evidence="3">HTH merR-type domain-containing protein</fullName>
    </recommendedName>
</protein>
<sequence length="64" mass="7081">MGKLFGVTAQAVRKWEVAGEFPAKNGRTQQAHELTSFCYKVLTPSAFKSPLSFKSRLAEFSKTA</sequence>